<evidence type="ECO:0000313" key="4">
    <source>
        <dbReference type="EMBL" id="THD21453.1"/>
    </source>
</evidence>
<dbReference type="GO" id="GO:0004860">
    <property type="term" value="F:protein kinase inhibitor activity"/>
    <property type="evidence" value="ECO:0007669"/>
    <property type="project" value="TreeGrafter"/>
</dbReference>
<dbReference type="Pfam" id="PF05276">
    <property type="entry name" value="SH3BP5"/>
    <property type="match status" value="1"/>
</dbReference>
<keyword evidence="5" id="KW-1185">Reference proteome</keyword>
<accession>A0A4E0R1X6</accession>
<feature type="compositionally biased region" description="Low complexity" evidence="3">
    <location>
        <begin position="264"/>
        <end position="274"/>
    </location>
</feature>
<reference evidence="4" key="1">
    <citation type="submission" date="2019-03" db="EMBL/GenBank/DDBJ databases">
        <title>Improved annotation for the trematode Fasciola hepatica.</title>
        <authorList>
            <person name="Choi Y.-J."/>
            <person name="Martin J."/>
            <person name="Mitreva M."/>
        </authorList>
    </citation>
    <scope>NUCLEOTIDE SEQUENCE [LARGE SCALE GENOMIC DNA]</scope>
</reference>
<evidence type="ECO:0000313" key="5">
    <source>
        <dbReference type="Proteomes" id="UP000230066"/>
    </source>
</evidence>
<protein>
    <recommendedName>
        <fullName evidence="6">SH3 domain-binding protein 5</fullName>
    </recommendedName>
</protein>
<feature type="compositionally biased region" description="Low complexity" evidence="3">
    <location>
        <begin position="373"/>
        <end position="386"/>
    </location>
</feature>
<dbReference type="PANTHER" id="PTHR19423:SF1">
    <property type="entry name" value="SH3 DOMAIN-BINDING PROTEIN 5"/>
    <property type="match status" value="1"/>
</dbReference>
<gene>
    <name evidence="4" type="ORF">D915_007542</name>
</gene>
<name>A0A4E0R1X6_FASHE</name>
<evidence type="ECO:0000256" key="2">
    <source>
        <dbReference type="ARBA" id="ARBA00023054"/>
    </source>
</evidence>
<evidence type="ECO:0008006" key="6">
    <source>
        <dbReference type="Google" id="ProtNLM"/>
    </source>
</evidence>
<feature type="region of interest" description="Disordered" evidence="3">
    <location>
        <begin position="254"/>
        <end position="281"/>
    </location>
</feature>
<sequence>MTTPQRATVSSVFNSSSGNYIPSRVLFLMNDDHSEDDLLPQQRQEVECELDVLNQTAPQINILENKLLVARINYQETLTENTKKLEALSSRLGKCVQRARPYYEMCGAQAERLVQIQRATKRYTNVVAALSTARAELAKLEATIGGCKDTDSLEKMNQAILRINVTKKEVTESYNAHQQLLKTYNTGEQALRRMERRNKSDIIKSRIYFETKGQFDRNMQDAKLQVDLCAEKVSLCKSVYADAMSRLERISVSVHDTRRRQTMNSNQSSSPPSSIRGQGVGAESVESFVELACPGADVFSSSPRLNEKTIFPPDSPPNNPVISPATNFHPFVNGLLQHVQDTAAQLIACDNSIRLNSPPNQITDPAPRPAPNSTSSCSQTRSQPSSYIHSNSDTAADLHFVADHTKSNIQSCRCVQRSFVNSSSSDIWDCLPIPQHMQETFLSSAFSTLYMKRAHSSSELPTSCVEF</sequence>
<feature type="region of interest" description="Disordered" evidence="3">
    <location>
        <begin position="357"/>
        <end position="389"/>
    </location>
</feature>
<comment type="similarity">
    <text evidence="1">Belongs to the SH3BP5 family.</text>
</comment>
<keyword evidence="2" id="KW-0175">Coiled coil</keyword>
<dbReference type="Proteomes" id="UP000230066">
    <property type="component" value="Unassembled WGS sequence"/>
</dbReference>
<dbReference type="AlphaFoldDB" id="A0A4E0R1X6"/>
<organism evidence="4 5">
    <name type="scientific">Fasciola hepatica</name>
    <name type="common">Liver fluke</name>
    <dbReference type="NCBI Taxonomy" id="6192"/>
    <lineage>
        <taxon>Eukaryota</taxon>
        <taxon>Metazoa</taxon>
        <taxon>Spiralia</taxon>
        <taxon>Lophotrochozoa</taxon>
        <taxon>Platyhelminthes</taxon>
        <taxon>Trematoda</taxon>
        <taxon>Digenea</taxon>
        <taxon>Plagiorchiida</taxon>
        <taxon>Echinostomata</taxon>
        <taxon>Echinostomatoidea</taxon>
        <taxon>Fasciolidae</taxon>
        <taxon>Fasciola</taxon>
    </lineage>
</organism>
<dbReference type="PANTHER" id="PTHR19423">
    <property type="entry name" value="SH3 DOMAIN-BINDING PROTEIN 5"/>
    <property type="match status" value="1"/>
</dbReference>
<dbReference type="InterPro" id="IPR007940">
    <property type="entry name" value="SH3BP5"/>
</dbReference>
<evidence type="ECO:0000256" key="1">
    <source>
        <dbReference type="ARBA" id="ARBA00007796"/>
    </source>
</evidence>
<proteinExistence type="inferred from homology"/>
<evidence type="ECO:0000256" key="3">
    <source>
        <dbReference type="SAM" id="MobiDB-lite"/>
    </source>
</evidence>
<comment type="caution">
    <text evidence="4">The sequence shown here is derived from an EMBL/GenBank/DDBJ whole genome shotgun (WGS) entry which is preliminary data.</text>
</comment>
<dbReference type="GO" id="GO:0005737">
    <property type="term" value="C:cytoplasm"/>
    <property type="evidence" value="ECO:0007669"/>
    <property type="project" value="TreeGrafter"/>
</dbReference>
<dbReference type="EMBL" id="JXXN02003523">
    <property type="protein sequence ID" value="THD21453.1"/>
    <property type="molecule type" value="Genomic_DNA"/>
</dbReference>
<dbReference type="GO" id="GO:0035556">
    <property type="term" value="P:intracellular signal transduction"/>
    <property type="evidence" value="ECO:0007669"/>
    <property type="project" value="InterPro"/>
</dbReference>